<protein>
    <recommendedName>
        <fullName evidence="4">Cytochrome c domain-containing protein</fullName>
    </recommendedName>
</protein>
<dbReference type="KEGG" id="rml:FF011L_22960"/>
<dbReference type="Proteomes" id="UP000320672">
    <property type="component" value="Chromosome"/>
</dbReference>
<keyword evidence="3" id="KW-1185">Reference proteome</keyword>
<dbReference type="RefSeq" id="WP_218933128.1">
    <property type="nucleotide sequence ID" value="NZ_CP036262.1"/>
</dbReference>
<keyword evidence="1" id="KW-1133">Transmembrane helix</keyword>
<feature type="transmembrane region" description="Helical" evidence="1">
    <location>
        <begin position="12"/>
        <end position="34"/>
    </location>
</feature>
<evidence type="ECO:0000313" key="3">
    <source>
        <dbReference type="Proteomes" id="UP000320672"/>
    </source>
</evidence>
<reference evidence="2 3" key="1">
    <citation type="submission" date="2019-02" db="EMBL/GenBank/DDBJ databases">
        <title>Deep-cultivation of Planctomycetes and their phenomic and genomic characterization uncovers novel biology.</title>
        <authorList>
            <person name="Wiegand S."/>
            <person name="Jogler M."/>
            <person name="Boedeker C."/>
            <person name="Pinto D."/>
            <person name="Vollmers J."/>
            <person name="Rivas-Marin E."/>
            <person name="Kohn T."/>
            <person name="Peeters S.H."/>
            <person name="Heuer A."/>
            <person name="Rast P."/>
            <person name="Oberbeckmann S."/>
            <person name="Bunk B."/>
            <person name="Jeske O."/>
            <person name="Meyerdierks A."/>
            <person name="Storesund J.E."/>
            <person name="Kallscheuer N."/>
            <person name="Luecker S."/>
            <person name="Lage O.M."/>
            <person name="Pohl T."/>
            <person name="Merkel B.J."/>
            <person name="Hornburger P."/>
            <person name="Mueller R.-W."/>
            <person name="Bruemmer F."/>
            <person name="Labrenz M."/>
            <person name="Spormann A.M."/>
            <person name="Op den Camp H."/>
            <person name="Overmann J."/>
            <person name="Amann R."/>
            <person name="Jetten M.S.M."/>
            <person name="Mascher T."/>
            <person name="Medema M.H."/>
            <person name="Devos D.P."/>
            <person name="Kaster A.-K."/>
            <person name="Ovreas L."/>
            <person name="Rohde M."/>
            <person name="Galperin M.Y."/>
            <person name="Jogler C."/>
        </authorList>
    </citation>
    <scope>NUCLEOTIDE SEQUENCE [LARGE SCALE GENOMIC DNA]</scope>
    <source>
        <strain evidence="2 3">FF011L</strain>
    </source>
</reference>
<keyword evidence="1" id="KW-0472">Membrane</keyword>
<evidence type="ECO:0000313" key="2">
    <source>
        <dbReference type="EMBL" id="QDS93526.1"/>
    </source>
</evidence>
<dbReference type="EMBL" id="CP036262">
    <property type="protein sequence ID" value="QDS93526.1"/>
    <property type="molecule type" value="Genomic_DNA"/>
</dbReference>
<dbReference type="AlphaFoldDB" id="A0A517MFA3"/>
<gene>
    <name evidence="2" type="ORF">FF011L_22960</name>
</gene>
<accession>A0A517MFA3</accession>
<keyword evidence="1" id="KW-0812">Transmembrane</keyword>
<organism evidence="2 3">
    <name type="scientific">Roseimaritima multifibrata</name>
    <dbReference type="NCBI Taxonomy" id="1930274"/>
    <lineage>
        <taxon>Bacteria</taxon>
        <taxon>Pseudomonadati</taxon>
        <taxon>Planctomycetota</taxon>
        <taxon>Planctomycetia</taxon>
        <taxon>Pirellulales</taxon>
        <taxon>Pirellulaceae</taxon>
        <taxon>Roseimaritima</taxon>
    </lineage>
</organism>
<evidence type="ECO:0000256" key="1">
    <source>
        <dbReference type="SAM" id="Phobius"/>
    </source>
</evidence>
<evidence type="ECO:0008006" key="4">
    <source>
        <dbReference type="Google" id="ProtNLM"/>
    </source>
</evidence>
<name>A0A517MFA3_9BACT</name>
<sequence>MVRMILNTDEGFLWSLRACFAIGGLFCGLVAHGLTSNDLHAQSASYERPPIDYINAPVSDEVSVLGKQISAGEVELEYDPKFGYLPAVLKALDIPLDSQVLVFSKTSLQLHRIAPGTPRAIYFNDNVYVGYCHRGDALEIAVTDPQQGAIFYTIRQRSSDTPRLLRDRGQCLTCHATNRTQGVPGYLIRSVYSDNSGHPIFSRGTFTTDHASPFIERWGGWYVTGEHGQMRHMGNVTTSDDEAMDYESGANRTTLEGLVDTDPYPSPHSDIVALMVLEHQTQVHNALTFANFETREALHQSYTMNALLERDPDHISESAQRRMTKAVEKLVQQLLLCDEFGLESPVTGTSTFASEFAKRGPTDPSGRSLRDLDLKTRLFRYPCSFLIYSPAFRELPPEVHQRAVSRIQEVLTATEPEEAFAHLSADDRKAILEILVATHADFAERN</sequence>
<proteinExistence type="predicted"/>